<dbReference type="InterPro" id="IPR036259">
    <property type="entry name" value="MFS_trans_sf"/>
</dbReference>
<keyword evidence="6" id="KW-1185">Reference proteome</keyword>
<dbReference type="Pfam" id="PF07690">
    <property type="entry name" value="MFS_1"/>
    <property type="match status" value="1"/>
</dbReference>
<feature type="transmembrane region" description="Helical" evidence="4">
    <location>
        <begin position="158"/>
        <end position="175"/>
    </location>
</feature>
<evidence type="ECO:0000256" key="4">
    <source>
        <dbReference type="SAM" id="Phobius"/>
    </source>
</evidence>
<proteinExistence type="predicted"/>
<feature type="transmembrane region" description="Helical" evidence="4">
    <location>
        <begin position="32"/>
        <end position="50"/>
    </location>
</feature>
<feature type="transmembrane region" description="Helical" evidence="4">
    <location>
        <begin position="301"/>
        <end position="321"/>
    </location>
</feature>
<feature type="transmembrane region" description="Helical" evidence="4">
    <location>
        <begin position="240"/>
        <end position="260"/>
    </location>
</feature>
<sequence length="427" mass="44627">MSSLGNEHSTGNSMAGAFGTDGVSVTPPTGTIVFVLGVVQILSYGTLYYSVASVSGAVAEDFAVPASWVYGAFSLALFVSALLPTAAGRLMDTYGAGRLMGVASIASAISLAIVASSPSAALFLVGLVGMQISSVFLFYEAAFIYLVQFHSATARKHITQLTLIVGFSSTIFWPLTEFLTDVMSWRFVMAAYATVNLGVSAPINFWLNHQSCAHRSGPTRSLSQPLELATQRLRPDVNRLVMFLVTLGFTLTTFIFSAILAQMVPILSALGLGPAAVLISAVFGPAQVLVRVLAIGSIAKWNALVLTLISCVLVFAALAMLAASFPLALGAIGFAFIFGFASGLNSICRGTLPLALFGEVAYGARVGRIATVRLTVASLAPFIFAISLERLGGVGAISFLLVTAALSVAAFLTVGFLMSSKRFVAQN</sequence>
<accession>A0ABY5QXJ5</accession>
<organism evidence="5 6">
    <name type="scientific">Mesorhizobium onobrychidis</name>
    <dbReference type="NCBI Taxonomy" id="2775404"/>
    <lineage>
        <taxon>Bacteria</taxon>
        <taxon>Pseudomonadati</taxon>
        <taxon>Pseudomonadota</taxon>
        <taxon>Alphaproteobacteria</taxon>
        <taxon>Hyphomicrobiales</taxon>
        <taxon>Phyllobacteriaceae</taxon>
        <taxon>Mesorhizobium</taxon>
    </lineage>
</organism>
<protein>
    <submittedName>
        <fullName evidence="5">MFS transporter</fullName>
    </submittedName>
</protein>
<feature type="transmembrane region" description="Helical" evidence="4">
    <location>
        <begin position="394"/>
        <end position="418"/>
    </location>
</feature>
<dbReference type="SUPFAM" id="SSF103473">
    <property type="entry name" value="MFS general substrate transporter"/>
    <property type="match status" value="1"/>
</dbReference>
<feature type="transmembrane region" description="Helical" evidence="4">
    <location>
        <begin position="327"/>
        <end position="348"/>
    </location>
</feature>
<feature type="transmembrane region" description="Helical" evidence="4">
    <location>
        <begin position="266"/>
        <end position="289"/>
    </location>
</feature>
<dbReference type="InterPro" id="IPR011701">
    <property type="entry name" value="MFS"/>
</dbReference>
<feature type="transmembrane region" description="Helical" evidence="4">
    <location>
        <begin position="62"/>
        <end position="83"/>
    </location>
</feature>
<gene>
    <name evidence="5" type="ORF">IHQ72_32220</name>
</gene>
<name>A0ABY5QXJ5_9HYPH</name>
<evidence type="ECO:0000313" key="5">
    <source>
        <dbReference type="EMBL" id="UVC15182.1"/>
    </source>
</evidence>
<evidence type="ECO:0000256" key="1">
    <source>
        <dbReference type="ARBA" id="ARBA00022692"/>
    </source>
</evidence>
<keyword evidence="2 4" id="KW-1133">Transmembrane helix</keyword>
<evidence type="ECO:0000256" key="3">
    <source>
        <dbReference type="ARBA" id="ARBA00023136"/>
    </source>
</evidence>
<dbReference type="RefSeq" id="WP_258119849.1">
    <property type="nucleotide sequence ID" value="NZ_CP062229.1"/>
</dbReference>
<feature type="transmembrane region" description="Helical" evidence="4">
    <location>
        <begin position="95"/>
        <end position="115"/>
    </location>
</feature>
<dbReference type="EMBL" id="CP062229">
    <property type="protein sequence ID" value="UVC15182.1"/>
    <property type="molecule type" value="Genomic_DNA"/>
</dbReference>
<keyword evidence="3 4" id="KW-0472">Membrane</keyword>
<feature type="transmembrane region" description="Helical" evidence="4">
    <location>
        <begin position="121"/>
        <end position="146"/>
    </location>
</feature>
<dbReference type="Proteomes" id="UP001058098">
    <property type="component" value="Chromosome"/>
</dbReference>
<evidence type="ECO:0000256" key="2">
    <source>
        <dbReference type="ARBA" id="ARBA00022989"/>
    </source>
</evidence>
<keyword evidence="1 4" id="KW-0812">Transmembrane</keyword>
<dbReference type="Gene3D" id="1.20.1250.20">
    <property type="entry name" value="MFS general substrate transporter like domains"/>
    <property type="match status" value="1"/>
</dbReference>
<feature type="transmembrane region" description="Helical" evidence="4">
    <location>
        <begin position="369"/>
        <end position="388"/>
    </location>
</feature>
<reference evidence="5" key="1">
    <citation type="submission" date="2020-09" db="EMBL/GenBank/DDBJ databases">
        <title>Rhizobia associated with sainfoin plants.</title>
        <authorList>
            <person name="Asharfi S."/>
            <person name="Kuzmanovic N."/>
            <person name="Bunk B."/>
            <person name="Sproeer C."/>
            <person name="Becker M."/>
            <person name="Thuenen T."/>
        </authorList>
    </citation>
    <scope>NUCLEOTIDE SEQUENCE</scope>
    <source>
        <strain evidence="5">OM4</strain>
    </source>
</reference>
<evidence type="ECO:0000313" key="6">
    <source>
        <dbReference type="Proteomes" id="UP001058098"/>
    </source>
</evidence>
<feature type="transmembrane region" description="Helical" evidence="4">
    <location>
        <begin position="187"/>
        <end position="207"/>
    </location>
</feature>